<accession>A0ABY0HFA3</accession>
<feature type="compositionally biased region" description="Polar residues" evidence="1">
    <location>
        <begin position="303"/>
        <end position="330"/>
    </location>
</feature>
<keyword evidence="3" id="KW-1185">Reference proteome</keyword>
<sequence>MRYEDWDVLLFPKGSKIPMKEFKTNCHVVQDAEFPYTQGSYGLPTMTCFMPGLRPGTPFNISLHCWQTPEVSHFTKNRFSAHLDLVKFEARVLIDGRLVASSSFSCTGPWPQLLNNSFDFTKDGELEPLKFPRFRSELLRQSYWNPADELGRIKIIISEGFPRDSLSVPIERVKNIVAFSFQHAPIDILESSGIAWPNPAMWRRGTFNPSMPVPTQHPKEGAEVHLHSPRRQSSYNKTTTTSSSGHASGIPGLTSVNASTSTILSSMPNTQALLQRGWSGSGTSYNDPFSHQNPDPLSYLDWSNNPEPIGYNQSAADQGRSSYNPATTRKNPSDRRIMTNSDISMPDFGLVNPNALQSVPEPLNFTGNGLDDPDIRTQGPTVPTNTPTTMGFVDDLGIDVNKMGTPGSTSAFARPYDIAPFAPYRPQQSITTAAETNRQSAIDTPPTSEFFGTNSQISSELATSLTHSLLNQPHPLPVHAANIPLPASEIKSRKENRRGHAGSVDNTPTIEHLNMRKVSQSAFSNLSKDGTDNGNNNSPSGSRTFSGVFSQRSVSAGEFGHDLTNINNATKSNSDPNRTNSNPDGFTGSTQGSGNDTKRARHLTPVSSKVINDADEPRRVSPRIRMFEEGN</sequence>
<feature type="compositionally biased region" description="Basic and acidic residues" evidence="1">
    <location>
        <begin position="615"/>
        <end position="631"/>
    </location>
</feature>
<organism evidence="2 3">
    <name type="scientific">Monosporascus cannonballus</name>
    <dbReference type="NCBI Taxonomy" id="155416"/>
    <lineage>
        <taxon>Eukaryota</taxon>
        <taxon>Fungi</taxon>
        <taxon>Dikarya</taxon>
        <taxon>Ascomycota</taxon>
        <taxon>Pezizomycotina</taxon>
        <taxon>Sordariomycetes</taxon>
        <taxon>Xylariomycetidae</taxon>
        <taxon>Xylariales</taxon>
        <taxon>Xylariales incertae sedis</taxon>
        <taxon>Monosporascus</taxon>
    </lineage>
</organism>
<protein>
    <recommendedName>
        <fullName evidence="4">NADH:ubiquinone oxidoreductase intermediate-associated protein 30 domain-containing protein</fullName>
    </recommendedName>
</protein>
<comment type="caution">
    <text evidence="2">The sequence shown here is derived from an EMBL/GenBank/DDBJ whole genome shotgun (WGS) entry which is preliminary data.</text>
</comment>
<evidence type="ECO:0000256" key="1">
    <source>
        <dbReference type="SAM" id="MobiDB-lite"/>
    </source>
</evidence>
<proteinExistence type="predicted"/>
<dbReference type="Proteomes" id="UP000294003">
    <property type="component" value="Unassembled WGS sequence"/>
</dbReference>
<feature type="region of interest" description="Disordered" evidence="1">
    <location>
        <begin position="492"/>
        <end position="547"/>
    </location>
</feature>
<feature type="region of interest" description="Disordered" evidence="1">
    <location>
        <begin position="432"/>
        <end position="453"/>
    </location>
</feature>
<evidence type="ECO:0008006" key="4">
    <source>
        <dbReference type="Google" id="ProtNLM"/>
    </source>
</evidence>
<feature type="compositionally biased region" description="Polar residues" evidence="1">
    <location>
        <begin position="517"/>
        <end position="547"/>
    </location>
</feature>
<feature type="region of interest" description="Disordered" evidence="1">
    <location>
        <begin position="207"/>
        <end position="253"/>
    </location>
</feature>
<feature type="region of interest" description="Disordered" evidence="1">
    <location>
        <begin position="561"/>
        <end position="631"/>
    </location>
</feature>
<evidence type="ECO:0000313" key="2">
    <source>
        <dbReference type="EMBL" id="RYO92122.1"/>
    </source>
</evidence>
<evidence type="ECO:0000313" key="3">
    <source>
        <dbReference type="Proteomes" id="UP000294003"/>
    </source>
</evidence>
<gene>
    <name evidence="2" type="ORF">DL762_001780</name>
</gene>
<feature type="compositionally biased region" description="Basic and acidic residues" evidence="1">
    <location>
        <begin position="217"/>
        <end position="226"/>
    </location>
</feature>
<feature type="region of interest" description="Disordered" evidence="1">
    <location>
        <begin position="303"/>
        <end position="338"/>
    </location>
</feature>
<reference evidence="2 3" key="1">
    <citation type="submission" date="2018-06" db="EMBL/GenBank/DDBJ databases">
        <title>Complete Genomes of Monosporascus.</title>
        <authorList>
            <person name="Robinson A.J."/>
            <person name="Natvig D.O."/>
        </authorList>
    </citation>
    <scope>NUCLEOTIDE SEQUENCE [LARGE SCALE GENOMIC DNA]</scope>
    <source>
        <strain evidence="2 3">CBS 609.92</strain>
    </source>
</reference>
<name>A0ABY0HFA3_9PEZI</name>
<dbReference type="EMBL" id="QJNS01000031">
    <property type="protein sequence ID" value="RYO92122.1"/>
    <property type="molecule type" value="Genomic_DNA"/>
</dbReference>
<feature type="compositionally biased region" description="Polar residues" evidence="1">
    <location>
        <begin position="564"/>
        <end position="595"/>
    </location>
</feature>